<gene>
    <name evidence="1" type="ORF">PPG34_08730</name>
</gene>
<protein>
    <submittedName>
        <fullName evidence="1">Uncharacterized protein</fullName>
    </submittedName>
</protein>
<name>A0ABU3K7Q7_9BACT</name>
<organism evidence="1 2">
    <name type="scientific">Candidatus Nitronereus thalassa</name>
    <dbReference type="NCBI Taxonomy" id="3020898"/>
    <lineage>
        <taxon>Bacteria</taxon>
        <taxon>Pseudomonadati</taxon>
        <taxon>Nitrospirota</taxon>
        <taxon>Nitrospiria</taxon>
        <taxon>Nitrospirales</taxon>
        <taxon>Nitrospiraceae</taxon>
        <taxon>Candidatus Nitronereus</taxon>
    </lineage>
</organism>
<keyword evidence="2" id="KW-1185">Reference proteome</keyword>
<accession>A0ABU3K7Q7</accession>
<evidence type="ECO:0000313" key="2">
    <source>
        <dbReference type="Proteomes" id="UP001250932"/>
    </source>
</evidence>
<dbReference type="Proteomes" id="UP001250932">
    <property type="component" value="Unassembled WGS sequence"/>
</dbReference>
<comment type="caution">
    <text evidence="1">The sequence shown here is derived from an EMBL/GenBank/DDBJ whole genome shotgun (WGS) entry which is preliminary data.</text>
</comment>
<dbReference type="EMBL" id="JAQOUE010000001">
    <property type="protein sequence ID" value="MDT7042436.1"/>
    <property type="molecule type" value="Genomic_DNA"/>
</dbReference>
<dbReference type="RefSeq" id="WP_313832845.1">
    <property type="nucleotide sequence ID" value="NZ_JAQOUE010000001.1"/>
</dbReference>
<reference evidence="1 2" key="1">
    <citation type="journal article" date="2023" name="ISME J.">
        <title>Cultivation and genomic characterization of novel and ubiquitous marine nitrite-oxidizing bacteria from the Nitrospirales.</title>
        <authorList>
            <person name="Mueller A.J."/>
            <person name="Daebeler A."/>
            <person name="Herbold C.W."/>
            <person name="Kirkegaard R.H."/>
            <person name="Daims H."/>
        </authorList>
    </citation>
    <scope>NUCLEOTIDE SEQUENCE [LARGE SCALE GENOMIC DNA]</scope>
    <source>
        <strain evidence="1 2">EB</strain>
    </source>
</reference>
<proteinExistence type="predicted"/>
<evidence type="ECO:0000313" key="1">
    <source>
        <dbReference type="EMBL" id="MDT7042436.1"/>
    </source>
</evidence>
<sequence length="192" mass="22101">MAKEIPVFSSTKTEEPKEEVIYCRVFCQREDPSPLRLLLDFLKSKSQVPLVPKMDPEALDDWSWAQVSLGYHRERKPIQLFCVRDRGTYKDVFEQEQAGFSGQLSAFGDQEAEIAREFVVRSKFILTSRLIKDDITDEGYDFNGWILEFFQDNCNGIVQIDGQGFFSPKGELIVDMQNDPVEDFSTPQIKPS</sequence>